<feature type="region of interest" description="Disordered" evidence="11">
    <location>
        <begin position="868"/>
        <end position="890"/>
    </location>
</feature>
<evidence type="ECO:0000256" key="4">
    <source>
        <dbReference type="ARBA" id="ARBA00022723"/>
    </source>
</evidence>
<dbReference type="Gene3D" id="2.70.150.10">
    <property type="entry name" value="Calcium-transporting ATPase, cytoplasmic transduction domain A"/>
    <property type="match status" value="1"/>
</dbReference>
<evidence type="ECO:0000313" key="13">
    <source>
        <dbReference type="EMBL" id="RCK64805.1"/>
    </source>
</evidence>
<dbReference type="NCBIfam" id="TIGR01525">
    <property type="entry name" value="ATPase-IB_hvy"/>
    <property type="match status" value="1"/>
</dbReference>
<keyword evidence="7" id="KW-1278">Translocase</keyword>
<dbReference type="SUPFAM" id="SSF81653">
    <property type="entry name" value="Calcium ATPase, transduction domain A"/>
    <property type="match status" value="1"/>
</dbReference>
<keyword evidence="8 10" id="KW-1133">Transmembrane helix</keyword>
<protein>
    <submittedName>
        <fullName evidence="13">Copper-transporting ATPase</fullName>
    </submittedName>
</protein>
<dbReference type="InterPro" id="IPR006121">
    <property type="entry name" value="HMA_dom"/>
</dbReference>
<feature type="transmembrane region" description="Helical" evidence="10">
    <location>
        <begin position="386"/>
        <end position="409"/>
    </location>
</feature>
<evidence type="ECO:0000256" key="10">
    <source>
        <dbReference type="RuleBase" id="RU362081"/>
    </source>
</evidence>
<dbReference type="Proteomes" id="UP000253472">
    <property type="component" value="Unassembled WGS sequence"/>
</dbReference>
<dbReference type="PANTHER" id="PTHR43520:SF8">
    <property type="entry name" value="P-TYPE CU(+) TRANSPORTER"/>
    <property type="match status" value="1"/>
</dbReference>
<keyword evidence="4 10" id="KW-0479">Metal-binding</keyword>
<feature type="transmembrane region" description="Helical" evidence="10">
    <location>
        <begin position="787"/>
        <end position="808"/>
    </location>
</feature>
<dbReference type="InterPro" id="IPR023214">
    <property type="entry name" value="HAD_sf"/>
</dbReference>
<dbReference type="Gene3D" id="3.30.70.100">
    <property type="match status" value="1"/>
</dbReference>
<dbReference type="OrthoDB" id="432719at2759"/>
<proteinExistence type="inferred from homology"/>
<dbReference type="Pfam" id="PF00122">
    <property type="entry name" value="E1-E2_ATPase"/>
    <property type="match status" value="1"/>
</dbReference>
<dbReference type="CDD" id="cd00371">
    <property type="entry name" value="HMA"/>
    <property type="match status" value="1"/>
</dbReference>
<dbReference type="GO" id="GO:0016887">
    <property type="term" value="F:ATP hydrolysis activity"/>
    <property type="evidence" value="ECO:0007669"/>
    <property type="project" value="InterPro"/>
</dbReference>
<feature type="transmembrane region" description="Helical" evidence="10">
    <location>
        <begin position="97"/>
        <end position="117"/>
    </location>
</feature>
<organism evidence="13 14">
    <name type="scientific">Candida viswanathii</name>
    <dbReference type="NCBI Taxonomy" id="5486"/>
    <lineage>
        <taxon>Eukaryota</taxon>
        <taxon>Fungi</taxon>
        <taxon>Dikarya</taxon>
        <taxon>Ascomycota</taxon>
        <taxon>Saccharomycotina</taxon>
        <taxon>Pichiomycetes</taxon>
        <taxon>Debaryomycetaceae</taxon>
        <taxon>Candida/Lodderomyces clade</taxon>
        <taxon>Candida</taxon>
    </lineage>
</organism>
<dbReference type="Pfam" id="PF00702">
    <property type="entry name" value="Hydrolase"/>
    <property type="match status" value="1"/>
</dbReference>
<feature type="transmembrane region" description="Helical" evidence="10">
    <location>
        <begin position="206"/>
        <end position="225"/>
    </location>
</feature>
<accession>A0A367YG05</accession>
<dbReference type="InterPro" id="IPR023298">
    <property type="entry name" value="ATPase_P-typ_TM_dom_sf"/>
</dbReference>
<comment type="subcellular location">
    <subcellularLocation>
        <location evidence="1">Endomembrane system</location>
        <topology evidence="1">Multi-pass membrane protein</topology>
    </subcellularLocation>
    <subcellularLocation>
        <location evidence="10">Membrane</location>
    </subcellularLocation>
</comment>
<evidence type="ECO:0000256" key="6">
    <source>
        <dbReference type="ARBA" id="ARBA00022840"/>
    </source>
</evidence>
<dbReference type="InterPro" id="IPR001757">
    <property type="entry name" value="P_typ_ATPase"/>
</dbReference>
<keyword evidence="6 10" id="KW-0067">ATP-binding</keyword>
<dbReference type="Gene3D" id="3.40.50.1000">
    <property type="entry name" value="HAD superfamily/HAD-like"/>
    <property type="match status" value="1"/>
</dbReference>
<reference evidence="13 14" key="1">
    <citation type="submission" date="2018-06" db="EMBL/GenBank/DDBJ databases">
        <title>Whole genome sequencing of Candida tropicalis (genome annotated by CSBL at Korea University).</title>
        <authorList>
            <person name="Ahn J."/>
        </authorList>
    </citation>
    <scope>NUCLEOTIDE SEQUENCE [LARGE SCALE GENOMIC DNA]</scope>
    <source>
        <strain evidence="13 14">ATCC 20962</strain>
    </source>
</reference>
<dbReference type="PROSITE" id="PS50846">
    <property type="entry name" value="HMA_2"/>
    <property type="match status" value="1"/>
</dbReference>
<gene>
    <name evidence="13" type="primary">CCC2</name>
    <name evidence="13" type="ORF">Cantr_00612</name>
</gene>
<feature type="transmembrane region" description="Helical" evidence="10">
    <location>
        <begin position="760"/>
        <end position="781"/>
    </location>
</feature>
<feature type="transmembrane region" description="Helical" evidence="10">
    <location>
        <begin position="129"/>
        <end position="150"/>
    </location>
</feature>
<dbReference type="SFLD" id="SFLDF00027">
    <property type="entry name" value="p-type_atpase"/>
    <property type="match status" value="1"/>
</dbReference>
<dbReference type="InterPro" id="IPR059000">
    <property type="entry name" value="ATPase_P-type_domA"/>
</dbReference>
<dbReference type="EMBL" id="QLNQ01000021">
    <property type="protein sequence ID" value="RCK64805.1"/>
    <property type="molecule type" value="Genomic_DNA"/>
</dbReference>
<dbReference type="GO" id="GO:0043682">
    <property type="term" value="F:P-type divalent copper transporter activity"/>
    <property type="evidence" value="ECO:0007669"/>
    <property type="project" value="TreeGrafter"/>
</dbReference>
<evidence type="ECO:0000256" key="1">
    <source>
        <dbReference type="ARBA" id="ARBA00004127"/>
    </source>
</evidence>
<dbReference type="GO" id="GO:0055070">
    <property type="term" value="P:copper ion homeostasis"/>
    <property type="evidence" value="ECO:0007669"/>
    <property type="project" value="TreeGrafter"/>
</dbReference>
<dbReference type="NCBIfam" id="TIGR01494">
    <property type="entry name" value="ATPase_P-type"/>
    <property type="match status" value="2"/>
</dbReference>
<evidence type="ECO:0000256" key="8">
    <source>
        <dbReference type="ARBA" id="ARBA00022989"/>
    </source>
</evidence>
<evidence type="ECO:0000256" key="3">
    <source>
        <dbReference type="ARBA" id="ARBA00022692"/>
    </source>
</evidence>
<dbReference type="Pfam" id="PF00403">
    <property type="entry name" value="HMA"/>
    <property type="match status" value="1"/>
</dbReference>
<dbReference type="InterPro" id="IPR036412">
    <property type="entry name" value="HAD-like_sf"/>
</dbReference>
<dbReference type="Gene3D" id="3.40.1110.10">
    <property type="entry name" value="Calcium-transporting ATPase, cytoplasmic domain N"/>
    <property type="match status" value="1"/>
</dbReference>
<evidence type="ECO:0000256" key="5">
    <source>
        <dbReference type="ARBA" id="ARBA00022741"/>
    </source>
</evidence>
<evidence type="ECO:0000259" key="12">
    <source>
        <dbReference type="PROSITE" id="PS50846"/>
    </source>
</evidence>
<dbReference type="InterPro" id="IPR008250">
    <property type="entry name" value="ATPase_P-typ_transduc_dom_A_sf"/>
</dbReference>
<name>A0A367YG05_9ASCO</name>
<dbReference type="FunFam" id="3.30.70.100:FF:000005">
    <property type="entry name" value="Copper-exporting P-type ATPase A"/>
    <property type="match status" value="1"/>
</dbReference>
<evidence type="ECO:0000256" key="11">
    <source>
        <dbReference type="SAM" id="MobiDB-lite"/>
    </source>
</evidence>
<feature type="domain" description="HMA" evidence="12">
    <location>
        <begin position="11"/>
        <end position="76"/>
    </location>
</feature>
<dbReference type="FunFam" id="2.70.150.10:FF:000002">
    <property type="entry name" value="Copper-transporting ATPase 1, putative"/>
    <property type="match status" value="1"/>
</dbReference>
<dbReference type="InterPro" id="IPR017969">
    <property type="entry name" value="Heavy-metal-associated_CS"/>
</dbReference>
<dbReference type="STRING" id="5486.A0A367YG05"/>
<evidence type="ECO:0000256" key="7">
    <source>
        <dbReference type="ARBA" id="ARBA00022967"/>
    </source>
</evidence>
<evidence type="ECO:0000256" key="9">
    <source>
        <dbReference type="ARBA" id="ARBA00023136"/>
    </source>
</evidence>
<dbReference type="SUPFAM" id="SSF81665">
    <property type="entry name" value="Calcium ATPase, transmembrane domain M"/>
    <property type="match status" value="1"/>
</dbReference>
<dbReference type="InterPro" id="IPR044492">
    <property type="entry name" value="P_typ_ATPase_HD_dom"/>
</dbReference>
<feature type="transmembrane region" description="Helical" evidence="10">
    <location>
        <begin position="171"/>
        <end position="194"/>
    </location>
</feature>
<dbReference type="GO" id="GO:0012505">
    <property type="term" value="C:endomembrane system"/>
    <property type="evidence" value="ECO:0007669"/>
    <property type="project" value="UniProtKB-SubCell"/>
</dbReference>
<comment type="similarity">
    <text evidence="2 10">Belongs to the cation transport ATPase (P-type) (TC 3.A.3) family. Type IB subfamily.</text>
</comment>
<dbReference type="SUPFAM" id="SSF56784">
    <property type="entry name" value="HAD-like"/>
    <property type="match status" value="1"/>
</dbReference>
<evidence type="ECO:0000313" key="14">
    <source>
        <dbReference type="Proteomes" id="UP000253472"/>
    </source>
</evidence>
<keyword evidence="9 10" id="KW-0472">Membrane</keyword>
<dbReference type="SFLD" id="SFLDS00003">
    <property type="entry name" value="Haloacid_Dehalogenase"/>
    <property type="match status" value="1"/>
</dbReference>
<feature type="compositionally biased region" description="Polar residues" evidence="11">
    <location>
        <begin position="880"/>
        <end position="890"/>
    </location>
</feature>
<dbReference type="InterPro" id="IPR027256">
    <property type="entry name" value="P-typ_ATPase_IB"/>
</dbReference>
<dbReference type="InterPro" id="IPR036163">
    <property type="entry name" value="HMA_dom_sf"/>
</dbReference>
<dbReference type="PROSITE" id="PS00154">
    <property type="entry name" value="ATPASE_E1_E2"/>
    <property type="match status" value="1"/>
</dbReference>
<keyword evidence="3 10" id="KW-0812">Transmembrane</keyword>
<dbReference type="GO" id="GO:0005507">
    <property type="term" value="F:copper ion binding"/>
    <property type="evidence" value="ECO:0007669"/>
    <property type="project" value="TreeGrafter"/>
</dbReference>
<keyword evidence="14" id="KW-1185">Reference proteome</keyword>
<comment type="caution">
    <text evidence="13">The sequence shown here is derived from an EMBL/GenBank/DDBJ whole genome shotgun (WGS) entry which is preliminary data.</text>
</comment>
<dbReference type="GO" id="GO:0005524">
    <property type="term" value="F:ATP binding"/>
    <property type="evidence" value="ECO:0007669"/>
    <property type="project" value="UniProtKB-UniRule"/>
</dbReference>
<sequence>MPSQTTTTTTTTTVLGISGMTCGACSASITQALESRPGVVSASISLVTEQGSIVHDSTISRAEIIEAIEDCGFDVTEAETIDTEAELEALSKSKDIGYWKSIFIQSVIFGLPVLFLNHTNNFSIWKKTMIIPGLYLLSLLELGLATYIQLKLGKPFLKKFSSFLRTGFKNATMDVLVAISTSISYLFSVTSIIVSVVYGTESGPPAVLFDTLVMIISFVAFGKFLESKAKGATSTALSSLLSLTPPTCTIISDAAQYEEFMLHQKVKGEAHGALQDFATETVNTNLLKPKNYCIVYPGGRIPADGEIVYGETEIDESLLTGEPLPVYKTVGDRVIGGSINGPFLIHIQVTHTGKDSQLQQIISLVKDTQVTKAPVQRFSDYVATRFVPCVLLLSLFTFIAWMIACFTIHNDKLPKIFREEVNGKFFVCLKLAISVVVVACPCALGLAAPTAVMVGTGVGALHGVLIKGADILEKATSVNVILFDKTGTLTTGEMSLVNFKTMSNVSVTDWWKLVGSVECNSEHPIGVALTKLAKQNLGLGFDDDQFDTAIDDINVLVGLGIQATVTLNGGKQYNVYVGNDKLMSEKLPGVLDGFEDKSESKNTVSYVIINGEYAGYIELTDTVKPLSREVVSYLKEDGYIVGMVTGDNHGAAMKIALEVGISPENVFYEVSPIHKDKVITDLKETLGDEVCVAFVGDGINDAPALAKADIGVAISSGTDIAIESADIVLVSGSNRSGDLKGIVNALKLSNATFGRIKLNFIWAMVYNLLMLPFAMGCFLPLNVMLPPIAAGAAMMFSSLSVVFSSLLLKRWKPPRLETKESFSVDLETGNLNEPIFSLRNGTLEEFNEVKRKPTVNFGSLFAKMTSRTASGGGSNGNNNQSYELVSNRVS</sequence>
<dbReference type="SFLD" id="SFLDG00002">
    <property type="entry name" value="C1.7:_P-type_atpase_like"/>
    <property type="match status" value="1"/>
</dbReference>
<dbReference type="GO" id="GO:0016020">
    <property type="term" value="C:membrane"/>
    <property type="evidence" value="ECO:0007669"/>
    <property type="project" value="UniProtKB-SubCell"/>
</dbReference>
<dbReference type="PRINTS" id="PR00119">
    <property type="entry name" value="CATATPASE"/>
</dbReference>
<evidence type="ECO:0000256" key="2">
    <source>
        <dbReference type="ARBA" id="ARBA00006024"/>
    </source>
</evidence>
<dbReference type="PANTHER" id="PTHR43520">
    <property type="entry name" value="ATP7, ISOFORM B"/>
    <property type="match status" value="1"/>
</dbReference>
<dbReference type="InterPro" id="IPR023299">
    <property type="entry name" value="ATPase_P-typ_cyto_dom_N"/>
</dbReference>
<dbReference type="InterPro" id="IPR018303">
    <property type="entry name" value="ATPase_P-typ_P_site"/>
</dbReference>
<dbReference type="PROSITE" id="PS01047">
    <property type="entry name" value="HMA_1"/>
    <property type="match status" value="1"/>
</dbReference>
<dbReference type="GO" id="GO:0030003">
    <property type="term" value="P:intracellular monoatomic cation homeostasis"/>
    <property type="evidence" value="ECO:0007669"/>
    <property type="project" value="UniProtKB-ARBA"/>
</dbReference>
<dbReference type="AlphaFoldDB" id="A0A367YG05"/>
<keyword evidence="5 10" id="KW-0547">Nucleotide-binding</keyword>
<dbReference type="SUPFAM" id="SSF55008">
    <property type="entry name" value="HMA, heavy metal-associated domain"/>
    <property type="match status" value="1"/>
</dbReference>